<dbReference type="KEGG" id="dpx:DAPPUDRAFT_300466"/>
<feature type="region of interest" description="Disordered" evidence="1">
    <location>
        <begin position="328"/>
        <end position="363"/>
    </location>
</feature>
<dbReference type="AlphaFoldDB" id="E9G570"/>
<dbReference type="InParanoid" id="E9G570"/>
<dbReference type="OrthoDB" id="6369030at2759"/>
<proteinExistence type="predicted"/>
<feature type="compositionally biased region" description="Low complexity" evidence="1">
    <location>
        <begin position="340"/>
        <end position="357"/>
    </location>
</feature>
<name>E9G570_DAPPU</name>
<organism evidence="3 4">
    <name type="scientific">Daphnia pulex</name>
    <name type="common">Water flea</name>
    <dbReference type="NCBI Taxonomy" id="6669"/>
    <lineage>
        <taxon>Eukaryota</taxon>
        <taxon>Metazoa</taxon>
        <taxon>Ecdysozoa</taxon>
        <taxon>Arthropoda</taxon>
        <taxon>Crustacea</taxon>
        <taxon>Branchiopoda</taxon>
        <taxon>Diplostraca</taxon>
        <taxon>Cladocera</taxon>
        <taxon>Anomopoda</taxon>
        <taxon>Daphniidae</taxon>
        <taxon>Daphnia</taxon>
    </lineage>
</organism>
<evidence type="ECO:0000256" key="2">
    <source>
        <dbReference type="SAM" id="SignalP"/>
    </source>
</evidence>
<protein>
    <submittedName>
        <fullName evidence="3">Uncharacterized protein</fullName>
    </submittedName>
</protein>
<gene>
    <name evidence="3" type="ORF">DAPPUDRAFT_300466</name>
</gene>
<evidence type="ECO:0000313" key="4">
    <source>
        <dbReference type="Proteomes" id="UP000000305"/>
    </source>
</evidence>
<feature type="chain" id="PRO_5003240037" evidence="2">
    <location>
        <begin position="22"/>
        <end position="386"/>
    </location>
</feature>
<accession>E9G570</accession>
<dbReference type="HOGENOM" id="CLU_716224_0_0_1"/>
<reference evidence="3 4" key="1">
    <citation type="journal article" date="2011" name="Science">
        <title>The ecoresponsive genome of Daphnia pulex.</title>
        <authorList>
            <person name="Colbourne J.K."/>
            <person name="Pfrender M.E."/>
            <person name="Gilbert D."/>
            <person name="Thomas W.K."/>
            <person name="Tucker A."/>
            <person name="Oakley T.H."/>
            <person name="Tokishita S."/>
            <person name="Aerts A."/>
            <person name="Arnold G.J."/>
            <person name="Basu M.K."/>
            <person name="Bauer D.J."/>
            <person name="Caceres C.E."/>
            <person name="Carmel L."/>
            <person name="Casola C."/>
            <person name="Choi J.H."/>
            <person name="Detter J.C."/>
            <person name="Dong Q."/>
            <person name="Dusheyko S."/>
            <person name="Eads B.D."/>
            <person name="Frohlich T."/>
            <person name="Geiler-Samerotte K.A."/>
            <person name="Gerlach D."/>
            <person name="Hatcher P."/>
            <person name="Jogdeo S."/>
            <person name="Krijgsveld J."/>
            <person name="Kriventseva E.V."/>
            <person name="Kultz D."/>
            <person name="Laforsch C."/>
            <person name="Lindquist E."/>
            <person name="Lopez J."/>
            <person name="Manak J.R."/>
            <person name="Muller J."/>
            <person name="Pangilinan J."/>
            <person name="Patwardhan R.P."/>
            <person name="Pitluck S."/>
            <person name="Pritham E.J."/>
            <person name="Rechtsteiner A."/>
            <person name="Rho M."/>
            <person name="Rogozin I.B."/>
            <person name="Sakarya O."/>
            <person name="Salamov A."/>
            <person name="Schaack S."/>
            <person name="Shapiro H."/>
            <person name="Shiga Y."/>
            <person name="Skalitzky C."/>
            <person name="Smith Z."/>
            <person name="Souvorov A."/>
            <person name="Sung W."/>
            <person name="Tang Z."/>
            <person name="Tsuchiya D."/>
            <person name="Tu H."/>
            <person name="Vos H."/>
            <person name="Wang M."/>
            <person name="Wolf Y.I."/>
            <person name="Yamagata H."/>
            <person name="Yamada T."/>
            <person name="Ye Y."/>
            <person name="Shaw J.R."/>
            <person name="Andrews J."/>
            <person name="Crease T.J."/>
            <person name="Tang H."/>
            <person name="Lucas S.M."/>
            <person name="Robertson H.M."/>
            <person name="Bork P."/>
            <person name="Koonin E.V."/>
            <person name="Zdobnov E.M."/>
            <person name="Grigoriev I.V."/>
            <person name="Lynch M."/>
            <person name="Boore J.L."/>
        </authorList>
    </citation>
    <scope>NUCLEOTIDE SEQUENCE [LARGE SCALE GENOMIC DNA]</scope>
</reference>
<dbReference type="EMBL" id="GL732532">
    <property type="protein sequence ID" value="EFX85422.1"/>
    <property type="molecule type" value="Genomic_DNA"/>
</dbReference>
<keyword evidence="2" id="KW-0732">Signal</keyword>
<feature type="signal peptide" evidence="2">
    <location>
        <begin position="1"/>
        <end position="21"/>
    </location>
</feature>
<evidence type="ECO:0000256" key="1">
    <source>
        <dbReference type="SAM" id="MobiDB-lite"/>
    </source>
</evidence>
<keyword evidence="4" id="KW-1185">Reference proteome</keyword>
<feature type="region of interest" description="Disordered" evidence="1">
    <location>
        <begin position="92"/>
        <end position="140"/>
    </location>
</feature>
<evidence type="ECO:0000313" key="3">
    <source>
        <dbReference type="EMBL" id="EFX85422.1"/>
    </source>
</evidence>
<sequence length="386" mass="40678">MDSRQFAILVLAIFISSLALAFGGNEIVAAPQSTNISVDANATTTAPSALIKVTIVHAVESDTSTIKSLSPTEPAPTTAKLIVTSESSAVFSPTTAAGKGESTKGVDSPTVKPTEASTASTSAAPTASSTNSTKSTQVVNDQSIRDVSSGKCSAAYNAEDKSNWVPEKAIFAVLEEDAVVTVNQICKQWDVIKRLDAICNNTKVKWDADDIKVAPIVAGLNSVFSTICSDSKTFNVSAGNSIPCVELIQSTTKNCSTNSHAKAVFPTEVLLEEMVKEDCTMVFKTKECIISGLGQSDKCTESQRAVVEQAINMATKVMPCNFPITTEKAPDASTEAPSITTNTTTTTTTTTPTVTTTKSHSHSSANGFQVNFFTVLPVLLLAFKFY</sequence>
<feature type="compositionally biased region" description="Low complexity" evidence="1">
    <location>
        <begin position="114"/>
        <end position="136"/>
    </location>
</feature>
<dbReference type="Proteomes" id="UP000000305">
    <property type="component" value="Unassembled WGS sequence"/>
</dbReference>